<dbReference type="AlphaFoldDB" id="A0A917ASC3"/>
<dbReference type="GO" id="GO:0005829">
    <property type="term" value="C:cytosol"/>
    <property type="evidence" value="ECO:0007669"/>
    <property type="project" value="TreeGrafter"/>
</dbReference>
<evidence type="ECO:0000256" key="1">
    <source>
        <dbReference type="ARBA" id="ARBA00022553"/>
    </source>
</evidence>
<dbReference type="InterPro" id="IPR011006">
    <property type="entry name" value="CheY-like_superfamily"/>
</dbReference>
<dbReference type="Gene3D" id="3.40.50.2300">
    <property type="match status" value="1"/>
</dbReference>
<dbReference type="RefSeq" id="WP_188683778.1">
    <property type="nucleotide sequence ID" value="NZ_BMIS01000004.1"/>
</dbReference>
<dbReference type="GO" id="GO:0000976">
    <property type="term" value="F:transcription cis-regulatory region binding"/>
    <property type="evidence" value="ECO:0007669"/>
    <property type="project" value="TreeGrafter"/>
</dbReference>
<feature type="DNA-binding region" description="OmpR/PhoB-type" evidence="7">
    <location>
        <begin position="137"/>
        <end position="231"/>
    </location>
</feature>
<evidence type="ECO:0000313" key="10">
    <source>
        <dbReference type="EMBL" id="GGE66572.1"/>
    </source>
</evidence>
<evidence type="ECO:0000256" key="3">
    <source>
        <dbReference type="ARBA" id="ARBA00023015"/>
    </source>
</evidence>
<organism evidence="10 11">
    <name type="scientific">Nesterenkonia cremea</name>
    <dbReference type="NCBI Taxonomy" id="1882340"/>
    <lineage>
        <taxon>Bacteria</taxon>
        <taxon>Bacillati</taxon>
        <taxon>Actinomycetota</taxon>
        <taxon>Actinomycetes</taxon>
        <taxon>Micrococcales</taxon>
        <taxon>Micrococcaceae</taxon>
        <taxon>Nesterenkonia</taxon>
    </lineage>
</organism>
<keyword evidence="1 6" id="KW-0597">Phosphoprotein</keyword>
<dbReference type="GO" id="GO:0006355">
    <property type="term" value="P:regulation of DNA-templated transcription"/>
    <property type="evidence" value="ECO:0007669"/>
    <property type="project" value="InterPro"/>
</dbReference>
<proteinExistence type="predicted"/>
<evidence type="ECO:0000256" key="2">
    <source>
        <dbReference type="ARBA" id="ARBA00023012"/>
    </source>
</evidence>
<dbReference type="Pfam" id="PF00072">
    <property type="entry name" value="Response_reg"/>
    <property type="match status" value="1"/>
</dbReference>
<dbReference type="SMART" id="SM00448">
    <property type="entry name" value="REC"/>
    <property type="match status" value="1"/>
</dbReference>
<evidence type="ECO:0000259" key="8">
    <source>
        <dbReference type="PROSITE" id="PS50110"/>
    </source>
</evidence>
<dbReference type="Proteomes" id="UP000633136">
    <property type="component" value="Unassembled WGS sequence"/>
</dbReference>
<evidence type="ECO:0000259" key="9">
    <source>
        <dbReference type="PROSITE" id="PS51755"/>
    </source>
</evidence>
<reference evidence="10" key="2">
    <citation type="submission" date="2020-09" db="EMBL/GenBank/DDBJ databases">
        <authorList>
            <person name="Sun Q."/>
            <person name="Zhou Y."/>
        </authorList>
    </citation>
    <scope>NUCLEOTIDE SEQUENCE</scope>
    <source>
        <strain evidence="10">CGMCC 1.15388</strain>
    </source>
</reference>
<comment type="caution">
    <text evidence="10">The sequence shown here is derived from an EMBL/GenBank/DDBJ whole genome shotgun (WGS) entry which is preliminary data.</text>
</comment>
<keyword evidence="11" id="KW-1185">Reference proteome</keyword>
<feature type="modified residue" description="4-aspartylphosphate" evidence="6">
    <location>
        <position position="52"/>
    </location>
</feature>
<dbReference type="SMART" id="SM00862">
    <property type="entry name" value="Trans_reg_C"/>
    <property type="match status" value="1"/>
</dbReference>
<keyword evidence="5" id="KW-0804">Transcription</keyword>
<dbReference type="EMBL" id="BMIS01000004">
    <property type="protein sequence ID" value="GGE66572.1"/>
    <property type="molecule type" value="Genomic_DNA"/>
</dbReference>
<dbReference type="InterPro" id="IPR001867">
    <property type="entry name" value="OmpR/PhoB-type_DNA-bd"/>
</dbReference>
<gene>
    <name evidence="10" type="ORF">GCM10011401_12350</name>
</gene>
<dbReference type="GO" id="GO:0000156">
    <property type="term" value="F:phosphorelay response regulator activity"/>
    <property type="evidence" value="ECO:0007669"/>
    <property type="project" value="TreeGrafter"/>
</dbReference>
<dbReference type="PANTHER" id="PTHR48111:SF38">
    <property type="entry name" value="TWO-COMPONENT RESPONSE REGULATOR"/>
    <property type="match status" value="1"/>
</dbReference>
<dbReference type="CDD" id="cd00383">
    <property type="entry name" value="trans_reg_C"/>
    <property type="match status" value="1"/>
</dbReference>
<protein>
    <submittedName>
        <fullName evidence="10">DNA-binding response regulator</fullName>
    </submittedName>
</protein>
<evidence type="ECO:0000256" key="5">
    <source>
        <dbReference type="ARBA" id="ARBA00023163"/>
    </source>
</evidence>
<sequence length="239" mass="25963">MSRILIVEDEARIASFIAKGLKAAGFESEQAVSGTQAIVQLANGSFDLVILDLGLPQMDGFEVLEKIRSGGDEIPVIILTARTSVEDTVQGLSSGAQDYMSKPFRVEELIARVKLRLKSQEEAAAASSSPDAGWEQPERLEHLGVVLGLATRQASVDGEPVELSAREFALAEVLLDHPRQVLSREQLLDMVWDSAADTSSNVVDVYIRYLRNKLGSQRIVTVRGAGYRLATGEELARGQ</sequence>
<reference evidence="10" key="1">
    <citation type="journal article" date="2014" name="Int. J. Syst. Evol. Microbiol.">
        <title>Complete genome sequence of Corynebacterium casei LMG S-19264T (=DSM 44701T), isolated from a smear-ripened cheese.</title>
        <authorList>
            <consortium name="US DOE Joint Genome Institute (JGI-PGF)"/>
            <person name="Walter F."/>
            <person name="Albersmeier A."/>
            <person name="Kalinowski J."/>
            <person name="Ruckert C."/>
        </authorList>
    </citation>
    <scope>NUCLEOTIDE SEQUENCE</scope>
    <source>
        <strain evidence="10">CGMCC 1.15388</strain>
    </source>
</reference>
<dbReference type="PROSITE" id="PS50110">
    <property type="entry name" value="RESPONSE_REGULATORY"/>
    <property type="match status" value="1"/>
</dbReference>
<accession>A0A917ASC3</accession>
<evidence type="ECO:0000256" key="4">
    <source>
        <dbReference type="ARBA" id="ARBA00023125"/>
    </source>
</evidence>
<dbReference type="InterPro" id="IPR001789">
    <property type="entry name" value="Sig_transdc_resp-reg_receiver"/>
</dbReference>
<dbReference type="InterPro" id="IPR039420">
    <property type="entry name" value="WalR-like"/>
</dbReference>
<dbReference type="Gene3D" id="1.10.10.10">
    <property type="entry name" value="Winged helix-like DNA-binding domain superfamily/Winged helix DNA-binding domain"/>
    <property type="match status" value="1"/>
</dbReference>
<feature type="domain" description="Response regulatory" evidence="8">
    <location>
        <begin position="3"/>
        <end position="117"/>
    </location>
</feature>
<dbReference type="PANTHER" id="PTHR48111">
    <property type="entry name" value="REGULATOR OF RPOS"/>
    <property type="match status" value="1"/>
</dbReference>
<evidence type="ECO:0000256" key="7">
    <source>
        <dbReference type="PROSITE-ProRule" id="PRU01091"/>
    </source>
</evidence>
<keyword evidence="3" id="KW-0805">Transcription regulation</keyword>
<dbReference type="SUPFAM" id="SSF52172">
    <property type="entry name" value="CheY-like"/>
    <property type="match status" value="1"/>
</dbReference>
<feature type="domain" description="OmpR/PhoB-type" evidence="9">
    <location>
        <begin position="137"/>
        <end position="231"/>
    </location>
</feature>
<dbReference type="InterPro" id="IPR036388">
    <property type="entry name" value="WH-like_DNA-bd_sf"/>
</dbReference>
<dbReference type="GO" id="GO:0032993">
    <property type="term" value="C:protein-DNA complex"/>
    <property type="evidence" value="ECO:0007669"/>
    <property type="project" value="TreeGrafter"/>
</dbReference>
<name>A0A917ASC3_9MICC</name>
<keyword evidence="4 7" id="KW-0238">DNA-binding</keyword>
<dbReference type="Pfam" id="PF00486">
    <property type="entry name" value="Trans_reg_C"/>
    <property type="match status" value="1"/>
</dbReference>
<dbReference type="PROSITE" id="PS51755">
    <property type="entry name" value="OMPR_PHOB"/>
    <property type="match status" value="1"/>
</dbReference>
<dbReference type="FunFam" id="3.40.50.2300:FF:000001">
    <property type="entry name" value="DNA-binding response regulator PhoB"/>
    <property type="match status" value="1"/>
</dbReference>
<evidence type="ECO:0000256" key="6">
    <source>
        <dbReference type="PROSITE-ProRule" id="PRU00169"/>
    </source>
</evidence>
<evidence type="ECO:0000313" key="11">
    <source>
        <dbReference type="Proteomes" id="UP000633136"/>
    </source>
</evidence>
<keyword evidence="2" id="KW-0902">Two-component regulatory system</keyword>